<name>A0A392VGC9_9FABA</name>
<keyword evidence="2" id="KW-1185">Reference proteome</keyword>
<evidence type="ECO:0000313" key="2">
    <source>
        <dbReference type="Proteomes" id="UP000265520"/>
    </source>
</evidence>
<comment type="caution">
    <text evidence="1">The sequence shown here is derived from an EMBL/GenBank/DDBJ whole genome shotgun (WGS) entry which is preliminary data.</text>
</comment>
<organism evidence="1 2">
    <name type="scientific">Trifolium medium</name>
    <dbReference type="NCBI Taxonomy" id="97028"/>
    <lineage>
        <taxon>Eukaryota</taxon>
        <taxon>Viridiplantae</taxon>
        <taxon>Streptophyta</taxon>
        <taxon>Embryophyta</taxon>
        <taxon>Tracheophyta</taxon>
        <taxon>Spermatophyta</taxon>
        <taxon>Magnoliopsida</taxon>
        <taxon>eudicotyledons</taxon>
        <taxon>Gunneridae</taxon>
        <taxon>Pentapetalae</taxon>
        <taxon>rosids</taxon>
        <taxon>fabids</taxon>
        <taxon>Fabales</taxon>
        <taxon>Fabaceae</taxon>
        <taxon>Papilionoideae</taxon>
        <taxon>50 kb inversion clade</taxon>
        <taxon>NPAAA clade</taxon>
        <taxon>Hologalegina</taxon>
        <taxon>IRL clade</taxon>
        <taxon>Trifolieae</taxon>
        <taxon>Trifolium</taxon>
    </lineage>
</organism>
<sequence>MQSALRTTSSRSAQVSCPSSFPASVVSLPHVHLLFFSVPAVHHRTTCFPDGSGGGGFIFG</sequence>
<feature type="non-terminal residue" evidence="1">
    <location>
        <position position="60"/>
    </location>
</feature>
<proteinExistence type="predicted"/>
<dbReference type="EMBL" id="LXQA011142977">
    <property type="protein sequence ID" value="MCI86523.1"/>
    <property type="molecule type" value="Genomic_DNA"/>
</dbReference>
<reference evidence="1 2" key="1">
    <citation type="journal article" date="2018" name="Front. Plant Sci.">
        <title>Red Clover (Trifolium pratense) and Zigzag Clover (T. medium) - A Picture of Genomic Similarities and Differences.</title>
        <authorList>
            <person name="Dluhosova J."/>
            <person name="Istvanek J."/>
            <person name="Nedelnik J."/>
            <person name="Repkova J."/>
        </authorList>
    </citation>
    <scope>NUCLEOTIDE SEQUENCE [LARGE SCALE GENOMIC DNA]</scope>
    <source>
        <strain evidence="2">cv. 10/8</strain>
        <tissue evidence="1">Leaf</tissue>
    </source>
</reference>
<protein>
    <submittedName>
        <fullName evidence="1">Uncharacterized protein</fullName>
    </submittedName>
</protein>
<evidence type="ECO:0000313" key="1">
    <source>
        <dbReference type="EMBL" id="MCI86523.1"/>
    </source>
</evidence>
<accession>A0A392VGC9</accession>
<dbReference type="Proteomes" id="UP000265520">
    <property type="component" value="Unassembled WGS sequence"/>
</dbReference>
<dbReference type="AlphaFoldDB" id="A0A392VGC9"/>